<protein>
    <recommendedName>
        <fullName evidence="9">PUM-HD domain-containing protein</fullName>
    </recommendedName>
</protein>
<evidence type="ECO:0000259" key="9">
    <source>
        <dbReference type="PROSITE" id="PS50303"/>
    </source>
</evidence>
<dbReference type="InterPro" id="IPR016024">
    <property type="entry name" value="ARM-type_fold"/>
</dbReference>
<evidence type="ECO:0000256" key="5">
    <source>
        <dbReference type="ARBA" id="ARBA00022884"/>
    </source>
</evidence>
<organism evidence="10">
    <name type="scientific">Fagus sylvatica</name>
    <name type="common">Beechnut</name>
    <dbReference type="NCBI Taxonomy" id="28930"/>
    <lineage>
        <taxon>Eukaryota</taxon>
        <taxon>Viridiplantae</taxon>
        <taxon>Streptophyta</taxon>
        <taxon>Embryophyta</taxon>
        <taxon>Tracheophyta</taxon>
        <taxon>Spermatophyta</taxon>
        <taxon>Magnoliopsida</taxon>
        <taxon>eudicotyledons</taxon>
        <taxon>Gunneridae</taxon>
        <taxon>Pentapetalae</taxon>
        <taxon>rosids</taxon>
        <taxon>fabids</taxon>
        <taxon>Fagales</taxon>
        <taxon>Fagaceae</taxon>
        <taxon>Fagus</taxon>
    </lineage>
</organism>
<comment type="function">
    <text evidence="6">Sequence-specific RNA-binding protein that regulates translation and mRNA stability by binding the 3'-UTR of target mRNAs. Binds the APUM-binding elements (APBEs) in the 3'-UTR mRNA sequence of CLV1, PNH, WUS and FAS2.</text>
</comment>
<dbReference type="PROSITE" id="PS50303">
    <property type="entry name" value="PUM_HD"/>
    <property type="match status" value="1"/>
</dbReference>
<dbReference type="InterPro" id="IPR033133">
    <property type="entry name" value="PUM-HD"/>
</dbReference>
<gene>
    <name evidence="10" type="ORF">FSB_LOCUS50157</name>
</gene>
<evidence type="ECO:0000256" key="2">
    <source>
        <dbReference type="ARBA" id="ARBA00022490"/>
    </source>
</evidence>
<dbReference type="SMART" id="SM00025">
    <property type="entry name" value="Pumilio"/>
    <property type="match status" value="7"/>
</dbReference>
<proteinExistence type="predicted"/>
<feature type="repeat" description="Pumilio" evidence="7">
    <location>
        <begin position="815"/>
        <end position="850"/>
    </location>
</feature>
<dbReference type="InterPro" id="IPR011989">
    <property type="entry name" value="ARM-like"/>
</dbReference>
<dbReference type="FunFam" id="1.25.10.10:FF:000004">
    <property type="entry name" value="Pumilio homolog 1 isoform 2"/>
    <property type="match status" value="1"/>
</dbReference>
<name>A0A2N9IDA2_FAGSY</name>
<feature type="compositionally biased region" description="Polar residues" evidence="8">
    <location>
        <begin position="144"/>
        <end position="159"/>
    </location>
</feature>
<evidence type="ECO:0000256" key="4">
    <source>
        <dbReference type="ARBA" id="ARBA00022845"/>
    </source>
</evidence>
<keyword evidence="4" id="KW-0810">Translation regulation</keyword>
<dbReference type="EMBL" id="OIVN01005401">
    <property type="protein sequence ID" value="SPD22275.1"/>
    <property type="molecule type" value="Genomic_DNA"/>
</dbReference>
<dbReference type="SUPFAM" id="SSF48371">
    <property type="entry name" value="ARM repeat"/>
    <property type="match status" value="1"/>
</dbReference>
<feature type="region of interest" description="Disordered" evidence="8">
    <location>
        <begin position="45"/>
        <end position="67"/>
    </location>
</feature>
<dbReference type="GO" id="GO:0005737">
    <property type="term" value="C:cytoplasm"/>
    <property type="evidence" value="ECO:0007669"/>
    <property type="project" value="UniProtKB-SubCell"/>
</dbReference>
<dbReference type="PANTHER" id="PTHR12537">
    <property type="entry name" value="RNA BINDING PROTEIN PUMILIO-RELATED"/>
    <property type="match status" value="1"/>
</dbReference>
<evidence type="ECO:0000256" key="6">
    <source>
        <dbReference type="ARBA" id="ARBA00055193"/>
    </source>
</evidence>
<keyword evidence="3" id="KW-0677">Repeat</keyword>
<comment type="subcellular location">
    <subcellularLocation>
        <location evidence="1">Cytoplasm</location>
    </subcellularLocation>
</comment>
<evidence type="ECO:0000256" key="1">
    <source>
        <dbReference type="ARBA" id="ARBA00004496"/>
    </source>
</evidence>
<dbReference type="Pfam" id="PF00806">
    <property type="entry name" value="PUF"/>
    <property type="match status" value="8"/>
</dbReference>
<feature type="region of interest" description="Disordered" evidence="8">
    <location>
        <begin position="250"/>
        <end position="288"/>
    </location>
</feature>
<dbReference type="AlphaFoldDB" id="A0A2N9IDA2"/>
<feature type="compositionally biased region" description="Polar residues" evidence="8">
    <location>
        <begin position="528"/>
        <end position="540"/>
    </location>
</feature>
<keyword evidence="2" id="KW-0963">Cytoplasm</keyword>
<reference evidence="10" key="1">
    <citation type="submission" date="2018-02" db="EMBL/GenBank/DDBJ databases">
        <authorList>
            <person name="Cohen D.B."/>
            <person name="Kent A.D."/>
        </authorList>
    </citation>
    <scope>NUCLEOTIDE SEQUENCE</scope>
</reference>
<feature type="repeat" description="Pumilio" evidence="7">
    <location>
        <begin position="779"/>
        <end position="814"/>
    </location>
</feature>
<dbReference type="CDD" id="cd07920">
    <property type="entry name" value="Pumilio"/>
    <property type="match status" value="1"/>
</dbReference>
<dbReference type="GO" id="GO:0003729">
    <property type="term" value="F:mRNA binding"/>
    <property type="evidence" value="ECO:0007669"/>
    <property type="project" value="UniProtKB-ARBA"/>
</dbReference>
<dbReference type="PANTHER" id="PTHR12537:SF119">
    <property type="entry name" value="PUMILIO HOMOLOG 6, CHLOROPLASTIC"/>
    <property type="match status" value="1"/>
</dbReference>
<feature type="region of interest" description="Disordered" evidence="8">
    <location>
        <begin position="1"/>
        <end position="22"/>
    </location>
</feature>
<sequence>MATESPIRMSETTGKWQSHKEAATFAPSSASMAVEELGMLLQGRGLQGSGRDAVPNRSGSAPPSMEGSFLSQQNYNLNASLASLSSAFQNFESEEQLRADPAYVAYYFSNVNQNPRLPLPLMSSENRRLVRHIGRNNLMLASVNDSGNDSLRLSHGTLSTHKEESEDDQSPQKPSDDRVDGTSGFWSGQDVASLRGQHKNVVDLIQEDFPRTPSPVYSNLLSQGVVEEAVDHDAASSSFHDPLISTSNGITSALGSDDRSVSPNSDPLSAPTSSSSSHDRTGRAGVNNSGVTTIESQMKALNISNLPNLENQKNQEQQWQYSSQNNLLQHQVHQQQNNLSQVQSAKSQVISQGVNCAYIGVDQFLHNPSKFAAEVQPVLPSSGFTPPLYATAAYMTSGNPFYPNMQAPGLYSPQFVPGYALNPTAGSPYIAGYPPNGAVPVVVDGTAGPSYSAQTSGVSTGGNIAHGADVQHLSKYFGQFGFPLQPPFGDPIYMQYHQQPYGEAYSGNSGQFDPMASRGGVNIGSQASALDSQKGSNNSGYLEDHKFGHQISGGSPVGGTGVPGGRNEMRFASGRNAGVYPGWQGQRGFESFGDPKIYNFLEELKSGKGRRFELSDIQKLENCTVEEKASVFKEVLPHAPKLMTDVFGNYVIQKFFEYGSPEQRKDLANQLTGQVLPLSLQMYGCRVIQKALEVIEPEQKAQLVRELDGHVMRCVRDQNGNHVIQKCIESVPTEKIGFIISAFRGHVATLSMHPYGCRVIQRVLEHCTNELQCQFIVDEILDSVCALAQDQYGNYVTQHVLERGKPQERSQIISKLSGHIVQLSQHKFASNVIEKCLEYGGPTERELLIVEIFGHNEGTGTDNLLTMMKDQFANYVVQKILEICSDNQRAILLGRVRVHANALKKYTYGKHIVARFEQLFGEENPASGP</sequence>
<evidence type="ECO:0000313" key="10">
    <source>
        <dbReference type="EMBL" id="SPD22275.1"/>
    </source>
</evidence>
<keyword evidence="5" id="KW-0694">RNA-binding</keyword>
<feature type="domain" description="PUM-HD" evidence="9">
    <location>
        <begin position="566"/>
        <end position="920"/>
    </location>
</feature>
<dbReference type="InterPro" id="IPR033712">
    <property type="entry name" value="Pumilio_RNA-bd"/>
</dbReference>
<feature type="repeat" description="Pumilio" evidence="7">
    <location>
        <begin position="742"/>
        <end position="778"/>
    </location>
</feature>
<dbReference type="InterPro" id="IPR001313">
    <property type="entry name" value="Pumilio_RNA-bd_rpt"/>
</dbReference>
<evidence type="ECO:0000256" key="8">
    <source>
        <dbReference type="SAM" id="MobiDB-lite"/>
    </source>
</evidence>
<dbReference type="PROSITE" id="PS50302">
    <property type="entry name" value="PUM"/>
    <property type="match status" value="7"/>
</dbReference>
<feature type="repeat" description="Pumilio" evidence="7">
    <location>
        <begin position="634"/>
        <end position="669"/>
    </location>
</feature>
<feature type="region of interest" description="Disordered" evidence="8">
    <location>
        <begin position="528"/>
        <end position="563"/>
    </location>
</feature>
<feature type="compositionally biased region" description="Polar residues" evidence="8">
    <location>
        <begin position="261"/>
        <end position="272"/>
    </location>
</feature>
<evidence type="ECO:0000256" key="3">
    <source>
        <dbReference type="ARBA" id="ARBA00022737"/>
    </source>
</evidence>
<dbReference type="GO" id="GO:0006417">
    <property type="term" value="P:regulation of translation"/>
    <property type="evidence" value="ECO:0007669"/>
    <property type="project" value="UniProtKB-KW"/>
</dbReference>
<feature type="repeat" description="Pumilio" evidence="7">
    <location>
        <begin position="857"/>
        <end position="894"/>
    </location>
</feature>
<accession>A0A2N9IDA2</accession>
<feature type="repeat" description="Pumilio" evidence="7">
    <location>
        <begin position="706"/>
        <end position="741"/>
    </location>
</feature>
<dbReference type="Gene3D" id="1.25.10.10">
    <property type="entry name" value="Leucine-rich Repeat Variant"/>
    <property type="match status" value="1"/>
</dbReference>
<feature type="region of interest" description="Disordered" evidence="8">
    <location>
        <begin position="144"/>
        <end position="189"/>
    </location>
</feature>
<feature type="repeat" description="Pumilio" evidence="7">
    <location>
        <begin position="670"/>
        <end position="705"/>
    </location>
</feature>
<evidence type="ECO:0000256" key="7">
    <source>
        <dbReference type="PROSITE-ProRule" id="PRU00317"/>
    </source>
</evidence>